<dbReference type="GO" id="GO:0006979">
    <property type="term" value="P:response to oxidative stress"/>
    <property type="evidence" value="ECO:0007669"/>
    <property type="project" value="InterPro"/>
</dbReference>
<dbReference type="FunFam" id="3.30.160.60:FF:000446">
    <property type="entry name" value="Zinc finger protein"/>
    <property type="match status" value="1"/>
</dbReference>
<keyword evidence="13 18" id="KW-0408">Iron</keyword>
<dbReference type="GO" id="GO:0022412">
    <property type="term" value="P:cellular process involved in reproduction in multicellular organism"/>
    <property type="evidence" value="ECO:0007669"/>
    <property type="project" value="UniProtKB-ARBA"/>
</dbReference>
<dbReference type="PANTHER" id="PTHR11475:SF4">
    <property type="entry name" value="CHORION PEROXIDASE"/>
    <property type="match status" value="1"/>
</dbReference>
<evidence type="ECO:0000256" key="1">
    <source>
        <dbReference type="ARBA" id="ARBA00003767"/>
    </source>
</evidence>
<protein>
    <recommendedName>
        <fullName evidence="23">C2H2-type domain-containing protein</fullName>
    </recommendedName>
</protein>
<dbReference type="GO" id="GO:0005576">
    <property type="term" value="C:extracellular region"/>
    <property type="evidence" value="ECO:0007669"/>
    <property type="project" value="UniProtKB-SubCell"/>
</dbReference>
<feature type="binding site" description="axial binding residue" evidence="18">
    <location>
        <position position="655"/>
    </location>
    <ligand>
        <name>heme b</name>
        <dbReference type="ChEBI" id="CHEBI:60344"/>
    </ligand>
    <ligandPart>
        <name>Fe</name>
        <dbReference type="ChEBI" id="CHEBI:18248"/>
    </ligandPart>
</feature>
<keyword evidence="8 18" id="KW-0479">Metal-binding</keyword>
<comment type="function">
    <text evidence="1">May be involved in transcriptional regulation.</text>
</comment>
<dbReference type="GO" id="GO:0005634">
    <property type="term" value="C:nucleus"/>
    <property type="evidence" value="ECO:0007669"/>
    <property type="project" value="UniProtKB-SubCell"/>
</dbReference>
<evidence type="ECO:0000256" key="6">
    <source>
        <dbReference type="ARBA" id="ARBA00022559"/>
    </source>
</evidence>
<keyword evidence="15" id="KW-0804">Transcription</keyword>
<evidence type="ECO:0000256" key="22">
    <source>
        <dbReference type="SAM" id="SignalP"/>
    </source>
</evidence>
<accession>A0A6L2Q079</accession>
<dbReference type="Pfam" id="PF00096">
    <property type="entry name" value="zf-C2H2"/>
    <property type="match status" value="6"/>
</dbReference>
<dbReference type="FunCoup" id="A0A6L2Q079">
    <property type="interactions" value="21"/>
</dbReference>
<dbReference type="FunFam" id="3.30.160.60:FF:000624">
    <property type="entry name" value="zinc finger protein 697"/>
    <property type="match status" value="1"/>
</dbReference>
<dbReference type="FunFam" id="3.30.160.60:FF:001289">
    <property type="entry name" value="Zinc finger protein 574"/>
    <property type="match status" value="1"/>
</dbReference>
<feature type="signal peptide" evidence="22">
    <location>
        <begin position="1"/>
        <end position="18"/>
    </location>
</feature>
<dbReference type="FunFam" id="1.10.640.10:FF:000003">
    <property type="entry name" value="chorion peroxidase"/>
    <property type="match status" value="1"/>
</dbReference>
<evidence type="ECO:0000256" key="21">
    <source>
        <dbReference type="SAM" id="MobiDB-lite"/>
    </source>
</evidence>
<dbReference type="EMBL" id="BLKM01000549">
    <property type="protein sequence ID" value="GFG35367.1"/>
    <property type="molecule type" value="Genomic_DNA"/>
</dbReference>
<name>A0A6L2Q079_COPFO</name>
<dbReference type="GO" id="GO:0048598">
    <property type="term" value="P:embryonic morphogenesis"/>
    <property type="evidence" value="ECO:0007669"/>
    <property type="project" value="UniProtKB-ARBA"/>
</dbReference>
<keyword evidence="17" id="KW-0539">Nucleus</keyword>
<dbReference type="GO" id="GO:0008270">
    <property type="term" value="F:zinc ion binding"/>
    <property type="evidence" value="ECO:0007669"/>
    <property type="project" value="UniProtKB-KW"/>
</dbReference>
<evidence type="ECO:0000256" key="16">
    <source>
        <dbReference type="ARBA" id="ARBA00023180"/>
    </source>
</evidence>
<comment type="similarity">
    <text evidence="4">Belongs to the krueppel C2H2-type zinc-finger protein family.</text>
</comment>
<dbReference type="SMART" id="SM00355">
    <property type="entry name" value="ZnF_C2H2"/>
    <property type="match status" value="8"/>
</dbReference>
<feature type="domain" description="C2H2-type" evidence="23">
    <location>
        <begin position="1276"/>
        <end position="1303"/>
    </location>
</feature>
<keyword evidence="16" id="KW-0325">Glycoprotein</keyword>
<keyword evidence="5" id="KW-0964">Secreted</keyword>
<dbReference type="CDD" id="cd09823">
    <property type="entry name" value="peroxinectin_like"/>
    <property type="match status" value="1"/>
</dbReference>
<evidence type="ECO:0000256" key="7">
    <source>
        <dbReference type="ARBA" id="ARBA00022617"/>
    </source>
</evidence>
<dbReference type="InterPro" id="IPR019791">
    <property type="entry name" value="Haem_peroxidase_animal"/>
</dbReference>
<feature type="domain" description="C2H2-type" evidence="23">
    <location>
        <begin position="1444"/>
        <end position="1471"/>
    </location>
</feature>
<keyword evidence="25" id="KW-1185">Reference proteome</keyword>
<evidence type="ECO:0000256" key="3">
    <source>
        <dbReference type="ARBA" id="ARBA00004613"/>
    </source>
</evidence>
<dbReference type="PROSITE" id="PS00028">
    <property type="entry name" value="ZINC_FINGER_C2H2_1"/>
    <property type="match status" value="8"/>
</dbReference>
<dbReference type="PROSITE" id="PS50157">
    <property type="entry name" value="ZINC_FINGER_C2H2_2"/>
    <property type="match status" value="8"/>
</dbReference>
<dbReference type="InterPro" id="IPR010255">
    <property type="entry name" value="Haem_peroxidase_sf"/>
</dbReference>
<keyword evidence="12" id="KW-0862">Zinc</keyword>
<dbReference type="GO" id="GO:0004601">
    <property type="term" value="F:peroxidase activity"/>
    <property type="evidence" value="ECO:0007669"/>
    <property type="project" value="UniProtKB-KW"/>
</dbReference>
<evidence type="ECO:0000256" key="15">
    <source>
        <dbReference type="ARBA" id="ARBA00023163"/>
    </source>
</evidence>
<dbReference type="GO" id="GO:0020037">
    <property type="term" value="F:heme binding"/>
    <property type="evidence" value="ECO:0007669"/>
    <property type="project" value="InterPro"/>
</dbReference>
<dbReference type="Gene3D" id="1.10.640.10">
    <property type="entry name" value="Haem peroxidase domain superfamily, animal type"/>
    <property type="match status" value="1"/>
</dbReference>
<sequence>MAQVALCCLLLTVFRVQAQGEVFRTELFPEQLQQQQVQLMQRQIQNHLQFLQTQAQAATTFEQQRIIQQQQSQLLQQLQNSQRQQQELQRRLQEQLDGVSQQPFVFTQVVEPQVPEFQNPLQSPEAILFPSESDGLFPSEPEPPPCSTLSGEPGLCRPLVRCITFYAEVPELRRQPCSLQGQELGVCCPLKKRPTVVPAGLDRPNQGVLRPPPPPPVIIPPFTPQQLNNAAAVALERIRQRLEFVASLFANNVIVQVGTPAAWHQEFFQTTNATLEQGIDAQKNVEASVSLVQEFQLSPDQGRFALPTFSILNTVISDTCPRPANCRLHKYRSPDGSCNNLQNERWGRAGTALQRVLPPKYGDGVNSPRVAANGQDLPSARFISTQFATDADIPYENYTLLVMQWGQFLDHDLTHTPISRGKYGSGLSCCRDGDIIKPELRHPDCFPISLSQNDHIFGPFGERCMEFVRSLPAPRPECNFGPREQMNQVTGYLDGSNIYGSSLSAQRELREGRGGRLIIQNVRGRQLLPENRGECTDDTEQLACFKAGDTRVNEQVELTVMHTLWLREHNRVAAELAKLNPTWGDEALFQEARRIVVAEMQHITYNEFLPLILGRDYMEKFELSPRDSGTTRLYDESLNPSITNVFATAAFRFGHSLVQSNMQGFSRFGNVRQNLELSHHQFSPFVLYEDGVLDNFVRGLSTQPSQRFDRFFSKQLTDHLFQGDLDFGLDLVSLNIQRGRDHGLPPYNDWREVCGLPRARSWDSLLDVMDSQSVALLRELYSSVDEIDLFVAAVAEKPLPGALLGQTFVCLVGDQFARLRRGDRFYYEEGGQPSSFSPQQLQQLRKASLARILCDNSDDIALMQPLAFFQASFVTESGNVQLRALNKKEICLCHEKSHHAFLISIILIYLTIACLYVNYESIVTVLVNNESGLRWGISMVICNLTPNKFKPKWLVLANEICCADLGNTVEQVRECFNVFSGRLTWSIRMAAVKSEPDSDSDIEPVSALCEAELMDVKEDSANANGLSNIRAEDFDAPNVNGMKGQERHGRIDTQHGDCCQMETVYVKQEVGGMVSMAEHGILSEDVRRSRFMKEYRVIDFNRICNWSFVVRDTDDVHLVMARPCCISFINGSCIGSTQSLWKFLKQKAHGDVCPLLSPLPFGLVTAAPSTSVSVCFANHLSGSNEALPSGNCRNHDIKETGDSVKTDSPEVPGDSNGVTGDNCSGSVTFSFISTDERGLVRHFGDLSHICYVCNKVFGNRVNLRRHYRIHTEYERYDCKDCGKSYRHLIDLKRHALIHTGEQPYSCDVCSKSFSRITHLRDHTLTHTGERPHVCKICSKSFSQAGNLQTHQLTHTGERPHVCPVCGKCFSQRANLQTHSLLHTGVRPYVCKLCGKSFHRRRDLQNHCVMHTGERPHVCQVCNKTFALLDNLRKHSERHSGKRLHECKQCGKPFAKKYDLNRHMRQHIDDLKPDK</sequence>
<feature type="domain" description="C2H2-type" evidence="23">
    <location>
        <begin position="1388"/>
        <end position="1415"/>
    </location>
</feature>
<dbReference type="Pfam" id="PF13912">
    <property type="entry name" value="zf-C2H2_6"/>
    <property type="match status" value="1"/>
</dbReference>
<proteinExistence type="inferred from homology"/>
<evidence type="ECO:0000256" key="13">
    <source>
        <dbReference type="ARBA" id="ARBA00023004"/>
    </source>
</evidence>
<dbReference type="Proteomes" id="UP000502823">
    <property type="component" value="Unassembled WGS sequence"/>
</dbReference>
<dbReference type="PROSITE" id="PS50292">
    <property type="entry name" value="PEROXIDASE_3"/>
    <property type="match status" value="1"/>
</dbReference>
<dbReference type="PANTHER" id="PTHR11475">
    <property type="entry name" value="OXIDASE/PEROXIDASE"/>
    <property type="match status" value="1"/>
</dbReference>
<feature type="chain" id="PRO_5026851639" description="C2H2-type domain-containing protein" evidence="22">
    <location>
        <begin position="19"/>
        <end position="1474"/>
    </location>
</feature>
<comment type="subcellular location">
    <subcellularLocation>
        <location evidence="2">Nucleus</location>
    </subcellularLocation>
    <subcellularLocation>
        <location evidence="3">Secreted</location>
    </subcellularLocation>
</comment>
<evidence type="ECO:0000256" key="17">
    <source>
        <dbReference type="ARBA" id="ARBA00023242"/>
    </source>
</evidence>
<feature type="domain" description="C2H2-type" evidence="23">
    <location>
        <begin position="1332"/>
        <end position="1359"/>
    </location>
</feature>
<dbReference type="FunFam" id="3.30.160.60:FF:000100">
    <property type="entry name" value="Zinc finger 45-like"/>
    <property type="match status" value="1"/>
</dbReference>
<organism evidence="24 25">
    <name type="scientific">Coptotermes formosanus</name>
    <name type="common">Formosan subterranean termite</name>
    <dbReference type="NCBI Taxonomy" id="36987"/>
    <lineage>
        <taxon>Eukaryota</taxon>
        <taxon>Metazoa</taxon>
        <taxon>Ecdysozoa</taxon>
        <taxon>Arthropoda</taxon>
        <taxon>Hexapoda</taxon>
        <taxon>Insecta</taxon>
        <taxon>Pterygota</taxon>
        <taxon>Neoptera</taxon>
        <taxon>Polyneoptera</taxon>
        <taxon>Dictyoptera</taxon>
        <taxon>Blattodea</taxon>
        <taxon>Blattoidea</taxon>
        <taxon>Termitoidae</taxon>
        <taxon>Rhinotermitidae</taxon>
        <taxon>Coptotermes</taxon>
    </lineage>
</organism>
<keyword evidence="11 19" id="KW-0863">Zinc-finger</keyword>
<feature type="compositionally biased region" description="Basic and acidic residues" evidence="21">
    <location>
        <begin position="1198"/>
        <end position="1208"/>
    </location>
</feature>
<evidence type="ECO:0000256" key="11">
    <source>
        <dbReference type="ARBA" id="ARBA00022771"/>
    </source>
</evidence>
<evidence type="ECO:0000259" key="23">
    <source>
        <dbReference type="PROSITE" id="PS50157"/>
    </source>
</evidence>
<evidence type="ECO:0000256" key="12">
    <source>
        <dbReference type="ARBA" id="ARBA00022833"/>
    </source>
</evidence>
<feature type="region of interest" description="Disordered" evidence="21">
    <location>
        <begin position="1198"/>
        <end position="1219"/>
    </location>
</feature>
<evidence type="ECO:0000256" key="10">
    <source>
        <dbReference type="ARBA" id="ARBA00022737"/>
    </source>
</evidence>
<dbReference type="InterPro" id="IPR013087">
    <property type="entry name" value="Znf_C2H2_type"/>
</dbReference>
<evidence type="ECO:0000256" key="2">
    <source>
        <dbReference type="ARBA" id="ARBA00004123"/>
    </source>
</evidence>
<feature type="domain" description="C2H2-type" evidence="23">
    <location>
        <begin position="1360"/>
        <end position="1387"/>
    </location>
</feature>
<evidence type="ECO:0000256" key="18">
    <source>
        <dbReference type="PIRSR" id="PIRSR619791-2"/>
    </source>
</evidence>
<evidence type="ECO:0000256" key="14">
    <source>
        <dbReference type="ARBA" id="ARBA00023015"/>
    </source>
</evidence>
<dbReference type="Pfam" id="PF03098">
    <property type="entry name" value="An_peroxidase"/>
    <property type="match status" value="1"/>
</dbReference>
<dbReference type="SUPFAM" id="SSF48113">
    <property type="entry name" value="Heme-dependent peroxidases"/>
    <property type="match status" value="1"/>
</dbReference>
<feature type="domain" description="C2H2-type" evidence="23">
    <location>
        <begin position="1248"/>
        <end position="1275"/>
    </location>
</feature>
<keyword evidence="20" id="KW-0175">Coiled coil</keyword>
<dbReference type="FunFam" id="3.30.160.60:FF:002343">
    <property type="entry name" value="Zinc finger protein 33A"/>
    <property type="match status" value="1"/>
</dbReference>
<dbReference type="Gene3D" id="3.30.160.60">
    <property type="entry name" value="Classic Zinc Finger"/>
    <property type="match status" value="8"/>
</dbReference>
<evidence type="ECO:0000256" key="5">
    <source>
        <dbReference type="ARBA" id="ARBA00022525"/>
    </source>
</evidence>
<keyword evidence="6" id="KW-0575">Peroxidase</keyword>
<keyword evidence="10" id="KW-0677">Repeat</keyword>
<evidence type="ECO:0000313" key="25">
    <source>
        <dbReference type="Proteomes" id="UP000502823"/>
    </source>
</evidence>
<dbReference type="PRINTS" id="PR00457">
    <property type="entry name" value="ANPEROXIDASE"/>
</dbReference>
<keyword evidence="9 22" id="KW-0732">Signal</keyword>
<dbReference type="OrthoDB" id="823504at2759"/>
<evidence type="ECO:0000313" key="24">
    <source>
        <dbReference type="EMBL" id="GFG35367.1"/>
    </source>
</evidence>
<dbReference type="InterPro" id="IPR036236">
    <property type="entry name" value="Znf_C2H2_sf"/>
</dbReference>
<keyword evidence="6" id="KW-0560">Oxidoreductase</keyword>
<feature type="coiled-coil region" evidence="20">
    <location>
        <begin position="67"/>
        <end position="98"/>
    </location>
</feature>
<comment type="caution">
    <text evidence="24">The sequence shown here is derived from an EMBL/GenBank/DDBJ whole genome shotgun (WGS) entry which is preliminary data.</text>
</comment>
<evidence type="ECO:0000256" key="4">
    <source>
        <dbReference type="ARBA" id="ARBA00006991"/>
    </source>
</evidence>
<dbReference type="GO" id="GO:0006357">
    <property type="term" value="P:regulation of transcription by RNA polymerase II"/>
    <property type="evidence" value="ECO:0007669"/>
    <property type="project" value="UniProtKB-ARBA"/>
</dbReference>
<evidence type="ECO:0000256" key="9">
    <source>
        <dbReference type="ARBA" id="ARBA00022729"/>
    </source>
</evidence>
<dbReference type="InterPro" id="IPR037120">
    <property type="entry name" value="Haem_peroxidase_sf_animal"/>
</dbReference>
<feature type="domain" description="C2H2-type" evidence="23">
    <location>
        <begin position="1416"/>
        <end position="1443"/>
    </location>
</feature>
<dbReference type="InParanoid" id="A0A6L2Q079"/>
<feature type="domain" description="C2H2-type" evidence="23">
    <location>
        <begin position="1304"/>
        <end position="1331"/>
    </location>
</feature>
<evidence type="ECO:0000256" key="20">
    <source>
        <dbReference type="SAM" id="Coils"/>
    </source>
</evidence>
<dbReference type="FunFam" id="3.30.160.60:FF:000060">
    <property type="entry name" value="zinc finger protein 436"/>
    <property type="match status" value="1"/>
</dbReference>
<reference evidence="25" key="1">
    <citation type="submission" date="2020-01" db="EMBL/GenBank/DDBJ databases">
        <title>Draft genome sequence of the Termite Coptotermes fromosanus.</title>
        <authorList>
            <person name="Itakura S."/>
            <person name="Yosikawa Y."/>
            <person name="Umezawa K."/>
        </authorList>
    </citation>
    <scope>NUCLEOTIDE SEQUENCE [LARGE SCALE GENOMIC DNA]</scope>
</reference>
<evidence type="ECO:0000256" key="19">
    <source>
        <dbReference type="PROSITE-ProRule" id="PRU00042"/>
    </source>
</evidence>
<dbReference type="SUPFAM" id="SSF57667">
    <property type="entry name" value="beta-beta-alpha zinc fingers"/>
    <property type="match status" value="5"/>
</dbReference>
<gene>
    <name evidence="24" type="ORF">Cfor_10110</name>
</gene>
<keyword evidence="7 18" id="KW-0349">Heme</keyword>
<keyword evidence="14" id="KW-0805">Transcription regulation</keyword>
<evidence type="ECO:0000256" key="8">
    <source>
        <dbReference type="ARBA" id="ARBA00022723"/>
    </source>
</evidence>